<feature type="compositionally biased region" description="Polar residues" evidence="1">
    <location>
        <begin position="90"/>
        <end position="105"/>
    </location>
</feature>
<protein>
    <submittedName>
        <fullName evidence="3">Uncharacterized protein</fullName>
    </submittedName>
</protein>
<keyword evidence="2" id="KW-0732">Signal</keyword>
<gene>
    <name evidence="3" type="ORF">g.1644</name>
</gene>
<reference evidence="3" key="1">
    <citation type="submission" date="2015-12" db="EMBL/GenBank/DDBJ databases">
        <title>De novo transcriptome assembly of four potential Pierce s Disease insect vectors from Arizona vineyards.</title>
        <authorList>
            <person name="Tassone E.E."/>
        </authorList>
    </citation>
    <scope>NUCLEOTIDE SEQUENCE</scope>
</reference>
<organism evidence="3">
    <name type="scientific">Clastoptera arizonana</name>
    <name type="common">Arizona spittle bug</name>
    <dbReference type="NCBI Taxonomy" id="38151"/>
    <lineage>
        <taxon>Eukaryota</taxon>
        <taxon>Metazoa</taxon>
        <taxon>Ecdysozoa</taxon>
        <taxon>Arthropoda</taxon>
        <taxon>Hexapoda</taxon>
        <taxon>Insecta</taxon>
        <taxon>Pterygota</taxon>
        <taxon>Neoptera</taxon>
        <taxon>Paraneoptera</taxon>
        <taxon>Hemiptera</taxon>
        <taxon>Auchenorrhyncha</taxon>
        <taxon>Cercopoidea</taxon>
        <taxon>Clastopteridae</taxon>
        <taxon>Clastoptera</taxon>
    </lineage>
</organism>
<accession>A0A1B6E6G1</accession>
<sequence>MNNFLIFILFLCLFSIKATHSNTQKKILENDDPIDSEKIETKNVGIDNTIKEEESGPIIDKTQSVQEENEEPINSNEESEANISSDSEIVNSNDESEANISSDSE</sequence>
<proteinExistence type="predicted"/>
<feature type="signal peptide" evidence="2">
    <location>
        <begin position="1"/>
        <end position="21"/>
    </location>
</feature>
<feature type="compositionally biased region" description="Low complexity" evidence="1">
    <location>
        <begin position="72"/>
        <end position="89"/>
    </location>
</feature>
<feature type="region of interest" description="Disordered" evidence="1">
    <location>
        <begin position="45"/>
        <end position="105"/>
    </location>
</feature>
<dbReference type="EMBL" id="GEDC01003803">
    <property type="protein sequence ID" value="JAS33495.1"/>
    <property type="molecule type" value="Transcribed_RNA"/>
</dbReference>
<feature type="chain" id="PRO_5008581966" evidence="2">
    <location>
        <begin position="22"/>
        <end position="105"/>
    </location>
</feature>
<evidence type="ECO:0000256" key="2">
    <source>
        <dbReference type="SAM" id="SignalP"/>
    </source>
</evidence>
<feature type="non-terminal residue" evidence="3">
    <location>
        <position position="105"/>
    </location>
</feature>
<evidence type="ECO:0000256" key="1">
    <source>
        <dbReference type="SAM" id="MobiDB-lite"/>
    </source>
</evidence>
<name>A0A1B6E6G1_9HEMI</name>
<dbReference type="AlphaFoldDB" id="A0A1B6E6G1"/>
<evidence type="ECO:0000313" key="3">
    <source>
        <dbReference type="EMBL" id="JAS33495.1"/>
    </source>
</evidence>